<dbReference type="Proteomes" id="UP000051008">
    <property type="component" value="Unassembled WGS sequence"/>
</dbReference>
<dbReference type="SUPFAM" id="SSF102405">
    <property type="entry name" value="MCP/YpsA-like"/>
    <property type="match status" value="1"/>
</dbReference>
<dbReference type="GO" id="GO:0009294">
    <property type="term" value="P:DNA-mediated transformation"/>
    <property type="evidence" value="ECO:0007669"/>
    <property type="project" value="InterPro"/>
</dbReference>
<comment type="caution">
    <text evidence="3">The sequence shown here is derived from an EMBL/GenBank/DDBJ whole genome shotgun (WGS) entry which is preliminary data.</text>
</comment>
<accession>A0A0R2AGA5</accession>
<keyword evidence="4" id="KW-1185">Reference proteome</keyword>
<dbReference type="NCBIfam" id="TIGR00732">
    <property type="entry name" value="dprA"/>
    <property type="match status" value="1"/>
</dbReference>
<feature type="domain" description="Smf/DprA SLOG" evidence="2">
    <location>
        <begin position="75"/>
        <end position="284"/>
    </location>
</feature>
<evidence type="ECO:0000313" key="3">
    <source>
        <dbReference type="EMBL" id="KRM65733.1"/>
    </source>
</evidence>
<protein>
    <submittedName>
        <fullName evidence="3">DNA processing protein</fullName>
    </submittedName>
</protein>
<reference evidence="3 4" key="1">
    <citation type="journal article" date="2015" name="Genome Announc.">
        <title>Expanding the biotechnology potential of lactobacilli through comparative genomics of 213 strains and associated genera.</title>
        <authorList>
            <person name="Sun Z."/>
            <person name="Harris H.M."/>
            <person name="McCann A."/>
            <person name="Guo C."/>
            <person name="Argimon S."/>
            <person name="Zhang W."/>
            <person name="Yang X."/>
            <person name="Jeffery I.B."/>
            <person name="Cooney J.C."/>
            <person name="Kagawa T.F."/>
            <person name="Liu W."/>
            <person name="Song Y."/>
            <person name="Salvetti E."/>
            <person name="Wrobel A."/>
            <person name="Rasinkangas P."/>
            <person name="Parkhill J."/>
            <person name="Rea M.C."/>
            <person name="O'Sullivan O."/>
            <person name="Ritari J."/>
            <person name="Douillard F.P."/>
            <person name="Paul Ross R."/>
            <person name="Yang R."/>
            <person name="Briner A.E."/>
            <person name="Felis G.E."/>
            <person name="de Vos W.M."/>
            <person name="Barrangou R."/>
            <person name="Klaenhammer T.R."/>
            <person name="Caufield P.W."/>
            <person name="Cui Y."/>
            <person name="Zhang H."/>
            <person name="O'Toole P.W."/>
        </authorList>
    </citation>
    <scope>NUCLEOTIDE SEQUENCE [LARGE SCALE GENOMIC DNA]</scope>
    <source>
        <strain evidence="3 4">DSM 20509</strain>
    </source>
</reference>
<dbReference type="EMBL" id="AYYP01000011">
    <property type="protein sequence ID" value="KRM65733.1"/>
    <property type="molecule type" value="Genomic_DNA"/>
</dbReference>
<organism evidence="3 4">
    <name type="scientific">Ligilactobacillus agilis DSM 20509</name>
    <dbReference type="NCBI Taxonomy" id="1423718"/>
    <lineage>
        <taxon>Bacteria</taxon>
        <taxon>Bacillati</taxon>
        <taxon>Bacillota</taxon>
        <taxon>Bacilli</taxon>
        <taxon>Lactobacillales</taxon>
        <taxon>Lactobacillaceae</taxon>
        <taxon>Ligilactobacillus</taxon>
    </lineage>
</organism>
<dbReference type="PANTHER" id="PTHR43022">
    <property type="entry name" value="PROTEIN SMF"/>
    <property type="match status" value="1"/>
</dbReference>
<evidence type="ECO:0000259" key="2">
    <source>
        <dbReference type="Pfam" id="PF02481"/>
    </source>
</evidence>
<dbReference type="RefSeq" id="WP_056976021.1">
    <property type="nucleotide sequence ID" value="NZ_AYYP01000011.1"/>
</dbReference>
<sequence length="289" mass="31411">MDLRTFLMLLHLCEGIGNANELRVAAFLRIYQRLPTKNELTQVLKLTPAKSHKLIAQLECAELVEQLRANLQVSQVVTILDQDYPLKLRESFRPPTVLFYQGKLALLKKPCLAIVGARQADAYALEALTKLLKPVLAKGIVTISGLAKGVDALCHQLTLAANQATIGVIGTGLDSAYPRQNRNLQARVAKAGLLLSEYPLGAQPLRHHFPERNRIIAGLCDSILVVEARHHSGSLITANLALQNNRNVLAVPGEITSDISCGCNELIAAGAKLVSQPDDILAEFANQLI</sequence>
<gene>
    <name evidence="3" type="ORF">FC14_GL001017</name>
</gene>
<evidence type="ECO:0000256" key="1">
    <source>
        <dbReference type="ARBA" id="ARBA00006525"/>
    </source>
</evidence>
<name>A0A0R2AGA5_9LACO</name>
<proteinExistence type="inferred from homology"/>
<dbReference type="Pfam" id="PF02481">
    <property type="entry name" value="DNA_processg_A"/>
    <property type="match status" value="1"/>
</dbReference>
<dbReference type="OrthoDB" id="9785707at2"/>
<comment type="similarity">
    <text evidence="1">Belongs to the DprA/Smf family.</text>
</comment>
<dbReference type="PANTHER" id="PTHR43022:SF1">
    <property type="entry name" value="PROTEIN SMF"/>
    <property type="match status" value="1"/>
</dbReference>
<evidence type="ECO:0000313" key="4">
    <source>
        <dbReference type="Proteomes" id="UP000051008"/>
    </source>
</evidence>
<dbReference type="PATRIC" id="fig|1423718.3.peg.1067"/>
<dbReference type="AlphaFoldDB" id="A0A0R2AGA5"/>
<dbReference type="InterPro" id="IPR057666">
    <property type="entry name" value="DrpA_SLOG"/>
</dbReference>
<dbReference type="Gene3D" id="3.40.50.450">
    <property type="match status" value="1"/>
</dbReference>
<dbReference type="InterPro" id="IPR003488">
    <property type="entry name" value="DprA"/>
</dbReference>